<keyword evidence="2" id="KW-1133">Transmembrane helix</keyword>
<keyword evidence="2" id="KW-0472">Membrane</keyword>
<accession>A0AAQ4FLR6</accession>
<dbReference type="EMBL" id="JARKHS020001069">
    <property type="protein sequence ID" value="KAK8788209.1"/>
    <property type="molecule type" value="Genomic_DNA"/>
</dbReference>
<feature type="compositionally biased region" description="Low complexity" evidence="1">
    <location>
        <begin position="37"/>
        <end position="46"/>
    </location>
</feature>
<feature type="compositionally biased region" description="Low complexity" evidence="1">
    <location>
        <begin position="121"/>
        <end position="132"/>
    </location>
</feature>
<organism evidence="3 4">
    <name type="scientific">Amblyomma americanum</name>
    <name type="common">Lone star tick</name>
    <dbReference type="NCBI Taxonomy" id="6943"/>
    <lineage>
        <taxon>Eukaryota</taxon>
        <taxon>Metazoa</taxon>
        <taxon>Ecdysozoa</taxon>
        <taxon>Arthropoda</taxon>
        <taxon>Chelicerata</taxon>
        <taxon>Arachnida</taxon>
        <taxon>Acari</taxon>
        <taxon>Parasitiformes</taxon>
        <taxon>Ixodida</taxon>
        <taxon>Ixodoidea</taxon>
        <taxon>Ixodidae</taxon>
        <taxon>Amblyomminae</taxon>
        <taxon>Amblyomma</taxon>
    </lineage>
</organism>
<proteinExistence type="predicted"/>
<evidence type="ECO:0000256" key="1">
    <source>
        <dbReference type="SAM" id="MobiDB-lite"/>
    </source>
</evidence>
<evidence type="ECO:0000256" key="2">
    <source>
        <dbReference type="SAM" id="Phobius"/>
    </source>
</evidence>
<gene>
    <name evidence="3" type="ORF">V5799_022015</name>
</gene>
<reference evidence="3 4" key="1">
    <citation type="journal article" date="2023" name="Arcadia Sci">
        <title>De novo assembly of a long-read Amblyomma americanum tick genome.</title>
        <authorList>
            <person name="Chou S."/>
            <person name="Poskanzer K.E."/>
            <person name="Rollins M."/>
            <person name="Thuy-Boun P.S."/>
        </authorList>
    </citation>
    <scope>NUCLEOTIDE SEQUENCE [LARGE SCALE GENOMIC DNA]</scope>
    <source>
        <strain evidence="3">F_SG_1</strain>
        <tissue evidence="3">Salivary glands</tissue>
    </source>
</reference>
<dbReference type="AlphaFoldDB" id="A0AAQ4FLR6"/>
<evidence type="ECO:0000313" key="3">
    <source>
        <dbReference type="EMBL" id="KAK8788209.1"/>
    </source>
</evidence>
<protein>
    <submittedName>
        <fullName evidence="3">Uncharacterized protein</fullName>
    </submittedName>
</protein>
<name>A0AAQ4FLR6_AMBAM</name>
<feature type="transmembrane region" description="Helical" evidence="2">
    <location>
        <begin position="194"/>
        <end position="214"/>
    </location>
</feature>
<feature type="compositionally biased region" description="Basic residues" evidence="1">
    <location>
        <begin position="1"/>
        <end position="11"/>
    </location>
</feature>
<evidence type="ECO:0000313" key="4">
    <source>
        <dbReference type="Proteomes" id="UP001321473"/>
    </source>
</evidence>
<sequence length="228" mass="24795">MSVNVPRKKPWRSAPTGILKAPPGVFSLPRKPPKKTLQFQVDQPQLQLPPPPDDLAQQDEQEEGVHDPVLASGPSTAEISDEAKEDKSSTSSSTSTEESSGDKPRSRSRKRRSSPPQGLQESRSSSSGEVGSVAPYWMPEEVQHYFLNYREDSDGVGRPSTKGVSSALQFIGSEQPPPDDAVAGWKGFARQPHWAFAGLCFAAVFALIFAAMSADVYESLVHEARGYL</sequence>
<feature type="compositionally biased region" description="Low complexity" evidence="1">
    <location>
        <begin position="89"/>
        <end position="98"/>
    </location>
</feature>
<comment type="caution">
    <text evidence="3">The sequence shown here is derived from an EMBL/GenBank/DDBJ whole genome shotgun (WGS) entry which is preliminary data.</text>
</comment>
<keyword evidence="4" id="KW-1185">Reference proteome</keyword>
<keyword evidence="2" id="KW-0812">Transmembrane</keyword>
<feature type="region of interest" description="Disordered" evidence="1">
    <location>
        <begin position="1"/>
        <end position="132"/>
    </location>
</feature>
<dbReference type="Proteomes" id="UP001321473">
    <property type="component" value="Unassembled WGS sequence"/>
</dbReference>